<dbReference type="Proteomes" id="UP000468388">
    <property type="component" value="Unassembled WGS sequence"/>
</dbReference>
<comment type="caution">
    <text evidence="7">The sequence shown here is derived from an EMBL/GenBank/DDBJ whole genome shotgun (WGS) entry which is preliminary data.</text>
</comment>
<dbReference type="PROSITE" id="PS00194">
    <property type="entry name" value="THIOREDOXIN_1"/>
    <property type="match status" value="1"/>
</dbReference>
<organism evidence="7 8">
    <name type="scientific">Chitinophaga oryziterrae</name>
    <dbReference type="NCBI Taxonomy" id="1031224"/>
    <lineage>
        <taxon>Bacteria</taxon>
        <taxon>Pseudomonadati</taxon>
        <taxon>Bacteroidota</taxon>
        <taxon>Chitinophagia</taxon>
        <taxon>Chitinophagales</taxon>
        <taxon>Chitinophagaceae</taxon>
        <taxon>Chitinophaga</taxon>
    </lineage>
</organism>
<dbReference type="Pfam" id="PF14289">
    <property type="entry name" value="DUF4369"/>
    <property type="match status" value="1"/>
</dbReference>
<protein>
    <submittedName>
        <fullName evidence="7">Redoxin domain-containing protein</fullName>
    </submittedName>
</protein>
<evidence type="ECO:0000256" key="5">
    <source>
        <dbReference type="SAM" id="SignalP"/>
    </source>
</evidence>
<dbReference type="GO" id="GO:0030313">
    <property type="term" value="C:cell envelope"/>
    <property type="evidence" value="ECO:0007669"/>
    <property type="project" value="UniProtKB-SubCell"/>
</dbReference>
<evidence type="ECO:0000259" key="6">
    <source>
        <dbReference type="PROSITE" id="PS51352"/>
    </source>
</evidence>
<evidence type="ECO:0000256" key="2">
    <source>
        <dbReference type="ARBA" id="ARBA00022748"/>
    </source>
</evidence>
<dbReference type="SUPFAM" id="SSF52833">
    <property type="entry name" value="Thioredoxin-like"/>
    <property type="match status" value="1"/>
</dbReference>
<dbReference type="PANTHER" id="PTHR42852">
    <property type="entry name" value="THIOL:DISULFIDE INTERCHANGE PROTEIN DSBE"/>
    <property type="match status" value="1"/>
</dbReference>
<feature type="domain" description="Thioredoxin" evidence="6">
    <location>
        <begin position="229"/>
        <end position="367"/>
    </location>
</feature>
<keyword evidence="2" id="KW-0201">Cytochrome c-type biogenesis</keyword>
<keyword evidence="3" id="KW-1015">Disulfide bond</keyword>
<dbReference type="InterPro" id="IPR025380">
    <property type="entry name" value="DUF4369"/>
</dbReference>
<dbReference type="InterPro" id="IPR050553">
    <property type="entry name" value="Thioredoxin_ResA/DsbE_sf"/>
</dbReference>
<dbReference type="RefSeq" id="WP_157301746.1">
    <property type="nucleotide sequence ID" value="NZ_BAAAZB010000004.1"/>
</dbReference>
<feature type="chain" id="PRO_5026932641" evidence="5">
    <location>
        <begin position="23"/>
        <end position="367"/>
    </location>
</feature>
<evidence type="ECO:0000313" key="7">
    <source>
        <dbReference type="EMBL" id="MVT43139.1"/>
    </source>
</evidence>
<dbReference type="InterPro" id="IPR036249">
    <property type="entry name" value="Thioredoxin-like_sf"/>
</dbReference>
<evidence type="ECO:0000256" key="1">
    <source>
        <dbReference type="ARBA" id="ARBA00004196"/>
    </source>
</evidence>
<dbReference type="Pfam" id="PF08534">
    <property type="entry name" value="Redoxin"/>
    <property type="match status" value="1"/>
</dbReference>
<evidence type="ECO:0000256" key="3">
    <source>
        <dbReference type="ARBA" id="ARBA00023157"/>
    </source>
</evidence>
<evidence type="ECO:0000313" key="8">
    <source>
        <dbReference type="Proteomes" id="UP000468388"/>
    </source>
</evidence>
<dbReference type="InterPro" id="IPR013740">
    <property type="entry name" value="Redoxin"/>
</dbReference>
<dbReference type="GO" id="GO:0016491">
    <property type="term" value="F:oxidoreductase activity"/>
    <property type="evidence" value="ECO:0007669"/>
    <property type="project" value="InterPro"/>
</dbReference>
<keyword evidence="8" id="KW-1185">Reference proteome</keyword>
<keyword evidence="5" id="KW-0732">Signal</keyword>
<dbReference type="AlphaFoldDB" id="A0A6N8JFN3"/>
<dbReference type="GO" id="GO:0017004">
    <property type="term" value="P:cytochrome complex assembly"/>
    <property type="evidence" value="ECO:0007669"/>
    <property type="project" value="UniProtKB-KW"/>
</dbReference>
<dbReference type="PROSITE" id="PS51352">
    <property type="entry name" value="THIOREDOXIN_2"/>
    <property type="match status" value="1"/>
</dbReference>
<proteinExistence type="predicted"/>
<name>A0A6N8JFN3_9BACT</name>
<dbReference type="PANTHER" id="PTHR42852:SF6">
    <property type="entry name" value="THIOL:DISULFIDE INTERCHANGE PROTEIN DSBE"/>
    <property type="match status" value="1"/>
</dbReference>
<dbReference type="InterPro" id="IPR013766">
    <property type="entry name" value="Thioredoxin_domain"/>
</dbReference>
<dbReference type="InterPro" id="IPR017937">
    <property type="entry name" value="Thioredoxin_CS"/>
</dbReference>
<dbReference type="OrthoDB" id="750178at2"/>
<dbReference type="CDD" id="cd02966">
    <property type="entry name" value="TlpA_like_family"/>
    <property type="match status" value="1"/>
</dbReference>
<dbReference type="EMBL" id="WRXO01000006">
    <property type="protein sequence ID" value="MVT43139.1"/>
    <property type="molecule type" value="Genomic_DNA"/>
</dbReference>
<accession>A0A6N8JFN3</accession>
<reference evidence="7 8" key="1">
    <citation type="submission" date="2019-12" db="EMBL/GenBank/DDBJ databases">
        <title>The draft genomic sequence of strain Chitinophaga oryziterrae JCM 16595.</title>
        <authorList>
            <person name="Zhang X."/>
        </authorList>
    </citation>
    <scope>NUCLEOTIDE SEQUENCE [LARGE SCALE GENOMIC DNA]</scope>
    <source>
        <strain evidence="7 8">JCM 16595</strain>
    </source>
</reference>
<feature type="signal peptide" evidence="5">
    <location>
        <begin position="1"/>
        <end position="22"/>
    </location>
</feature>
<comment type="subcellular location">
    <subcellularLocation>
        <location evidence="1">Cell envelope</location>
    </subcellularLocation>
</comment>
<keyword evidence="4" id="KW-0676">Redox-active center</keyword>
<gene>
    <name evidence="7" type="ORF">GO495_21255</name>
</gene>
<sequence length="367" mass="40910">MSTIKLAGFVLVNLSLALSAMAQGTYQLSGKLDGLTNEKVYLNNDGDKTDSAFAKNGAFSFTGKISQASYYMLRIAGKQYRAAGFFIAPGKTTLKGHADSLSKVVITGNPYNKQWQEWLVTWGQITEQARPMYMRLDSASKGGKVKESPEERKIFDDGMKSLETQTEAAVTAFITKYPQSPVSPFIIMDRFVNYPNPEMEAKTWAMLGKEAKGSFYGKKIAEHQKIALKTAIGARPDFAVADTSGKMVKLSSLRGKYVLVDFWASWCGPCRKENPNVVKAYQQYHDKGFDIMSVSLDTNKDAWMKAVTKDNLTWNHVSDLKGWKSPLVTEYGIHAVPTSFLLDKDGKVIAKDLRGEKLEEKLKELMQ</sequence>
<evidence type="ECO:0000256" key="4">
    <source>
        <dbReference type="ARBA" id="ARBA00023284"/>
    </source>
</evidence>
<dbReference type="Gene3D" id="3.40.30.10">
    <property type="entry name" value="Glutaredoxin"/>
    <property type="match status" value="1"/>
</dbReference>